<sequence length="100" mass="10859">MPWTGFDLINAFNAWKKTDAAGRVFTVDIAGVAEWVVTGLAWRTQVCQQVFEEAAVDCGKGLKAWSDSRARKMPRPPGGVPAVEEENRRGAVVSTAQQAP</sequence>
<evidence type="ECO:0000313" key="3">
    <source>
        <dbReference type="Proteomes" id="UP000093985"/>
    </source>
</evidence>
<gene>
    <name evidence="2" type="ORF">A5771_13680</name>
</gene>
<dbReference type="AlphaFoldDB" id="A0A1A2EBS1"/>
<dbReference type="EMBL" id="LZIN01000075">
    <property type="protein sequence ID" value="OBG03003.1"/>
    <property type="molecule type" value="Genomic_DNA"/>
</dbReference>
<comment type="caution">
    <text evidence="2">The sequence shown here is derived from an EMBL/GenBank/DDBJ whole genome shotgun (WGS) entry which is preliminary data.</text>
</comment>
<reference evidence="3" key="1">
    <citation type="submission" date="2016-06" db="EMBL/GenBank/DDBJ databases">
        <authorList>
            <person name="Sutton G."/>
            <person name="Brinkac L."/>
            <person name="Sanka R."/>
            <person name="Adams M."/>
            <person name="Lau E."/>
            <person name="Mehaffy C."/>
            <person name="Tameris M."/>
            <person name="Hatherill M."/>
            <person name="Hanekom W."/>
            <person name="Mahomed H."/>
            <person name="Mcshane H."/>
        </authorList>
    </citation>
    <scope>NUCLEOTIDE SEQUENCE [LARGE SCALE GENOMIC DNA]</scope>
    <source>
        <strain evidence="3">852014-51077_SCH5608930-a</strain>
    </source>
</reference>
<accession>A0A1A2EBS1</accession>
<evidence type="ECO:0000256" key="1">
    <source>
        <dbReference type="SAM" id="MobiDB-lite"/>
    </source>
</evidence>
<name>A0A1A2EBS1_MYCSD</name>
<organism evidence="2 3">
    <name type="scientific">Mycolicibacter sinensis (strain JDM601)</name>
    <name type="common">Mycobacterium sinense</name>
    <dbReference type="NCBI Taxonomy" id="875328"/>
    <lineage>
        <taxon>Bacteria</taxon>
        <taxon>Bacillati</taxon>
        <taxon>Actinomycetota</taxon>
        <taxon>Actinomycetes</taxon>
        <taxon>Mycobacteriales</taxon>
        <taxon>Mycobacteriaceae</taxon>
        <taxon>Mycolicibacter</taxon>
    </lineage>
</organism>
<evidence type="ECO:0000313" key="2">
    <source>
        <dbReference type="EMBL" id="OBG03003.1"/>
    </source>
</evidence>
<dbReference type="RefSeq" id="WP_064856047.1">
    <property type="nucleotide sequence ID" value="NZ_LZIM01000064.1"/>
</dbReference>
<dbReference type="Proteomes" id="UP000093985">
    <property type="component" value="Unassembled WGS sequence"/>
</dbReference>
<proteinExistence type="predicted"/>
<feature type="region of interest" description="Disordered" evidence="1">
    <location>
        <begin position="68"/>
        <end position="100"/>
    </location>
</feature>
<protein>
    <submittedName>
        <fullName evidence="2">Uncharacterized protein</fullName>
    </submittedName>
</protein>